<dbReference type="PANTHER" id="PTHR12832">
    <property type="entry name" value="TESTIS-SPECIFIC PROTEIN PBS13 T-COMPLEX 11"/>
    <property type="match status" value="1"/>
</dbReference>
<evidence type="ECO:0000313" key="4">
    <source>
        <dbReference type="Proteomes" id="UP000288216"/>
    </source>
</evidence>
<dbReference type="Pfam" id="PF05794">
    <property type="entry name" value="Tcp11"/>
    <property type="match status" value="1"/>
</dbReference>
<dbReference type="GO" id="GO:0010737">
    <property type="term" value="P:protein kinase A signaling"/>
    <property type="evidence" value="ECO:0007669"/>
    <property type="project" value="TreeGrafter"/>
</dbReference>
<dbReference type="OMA" id="QHERATF"/>
<accession>A0A401Q3W0</accession>
<dbReference type="OrthoDB" id="276323at2759"/>
<evidence type="ECO:0000256" key="2">
    <source>
        <dbReference type="SAM" id="MobiDB-lite"/>
    </source>
</evidence>
<dbReference type="STRING" id="75743.A0A401Q3W0"/>
<feature type="compositionally biased region" description="Basic and acidic residues" evidence="2">
    <location>
        <begin position="73"/>
        <end position="88"/>
    </location>
</feature>
<dbReference type="GO" id="GO:0036126">
    <property type="term" value="C:sperm flagellum"/>
    <property type="evidence" value="ECO:0007669"/>
    <property type="project" value="TreeGrafter"/>
</dbReference>
<reference evidence="3 4" key="1">
    <citation type="journal article" date="2018" name="Nat. Ecol. Evol.">
        <title>Shark genomes provide insights into elasmobranch evolution and the origin of vertebrates.</title>
        <authorList>
            <person name="Hara Y"/>
            <person name="Yamaguchi K"/>
            <person name="Onimaru K"/>
            <person name="Kadota M"/>
            <person name="Koyanagi M"/>
            <person name="Keeley SD"/>
            <person name="Tatsumi K"/>
            <person name="Tanaka K"/>
            <person name="Motone F"/>
            <person name="Kageyama Y"/>
            <person name="Nozu R"/>
            <person name="Adachi N"/>
            <person name="Nishimura O"/>
            <person name="Nakagawa R"/>
            <person name="Tanegashima C"/>
            <person name="Kiyatake I"/>
            <person name="Matsumoto R"/>
            <person name="Murakumo K"/>
            <person name="Nishida K"/>
            <person name="Terakita A"/>
            <person name="Kuratani S"/>
            <person name="Sato K"/>
            <person name="Hyodo S Kuraku.S."/>
        </authorList>
    </citation>
    <scope>NUCLEOTIDE SEQUENCE [LARGE SCALE GENOMIC DNA]</scope>
</reference>
<dbReference type="AlphaFoldDB" id="A0A401Q3W0"/>
<comment type="similarity">
    <text evidence="1">Belongs to the TCP11 family.</text>
</comment>
<feature type="region of interest" description="Disordered" evidence="2">
    <location>
        <begin position="53"/>
        <end position="104"/>
    </location>
</feature>
<sequence>FGARMQKLVSLLPPPCCLQCGRGQFEVTGGTQCKHSSERSPRLIIQLVFEVGRGNSPDKMPNSEDTSDTSGKGQKDREDRGSLLDDTKSSVGSGNTNMPGLCKPGLSCSSPPRIISVTEVLETARDVSNMTIAHEIVMNSNFQIQKVESPQNSLERRVKEIVHKAFWDSLKAQLNETPPQYSQAIKLLQEVKESLLTLLLPGHTRLRAQIGEVLDMELIEQQAEHDALDIQRLASFIVGMMATLCAPVRDAEIKKLKVLTEIVSLFREIFRVLDLMKIDMANFTMKALKPHLQQESIQYERSKFQEFLNKQPNALEHTTAWLKAATEETANSVSPSHGNCPAVVSPTVVLNQGFMNLLKWDQDTDNYPETMLMDRSRLQELKQRVDQLTLVASILLVTSNTAGAAICGLPGFVDKVKQVTCALLDGLNYKLEEILVAVSDQIYREVNKSLPEHGYTPLTSEQEAILKGQIRSITQRGNVIQNLIGGRIHSYLKGFLNFPSPQKCLHVLPGGLAPIQAELKEIGCTLSRVLHHNRMVFGPYYSGILVKLLFMDSDAGMDSR</sequence>
<comment type="caution">
    <text evidence="3">The sequence shown here is derived from an EMBL/GenBank/DDBJ whole genome shotgun (WGS) entry which is preliminary data.</text>
</comment>
<dbReference type="EMBL" id="BFAA01009497">
    <property type="protein sequence ID" value="GCB80003.1"/>
    <property type="molecule type" value="Genomic_DNA"/>
</dbReference>
<gene>
    <name evidence="3" type="ORF">scyTo_0016079</name>
</gene>
<dbReference type="InterPro" id="IPR008862">
    <property type="entry name" value="Tcp11"/>
</dbReference>
<evidence type="ECO:0000313" key="3">
    <source>
        <dbReference type="EMBL" id="GCB80003.1"/>
    </source>
</evidence>
<dbReference type="Proteomes" id="UP000288216">
    <property type="component" value="Unassembled WGS sequence"/>
</dbReference>
<protein>
    <recommendedName>
        <fullName evidence="5">T-complex protein 11-like protein 1</fullName>
    </recommendedName>
</protein>
<organism evidence="3 4">
    <name type="scientific">Scyliorhinus torazame</name>
    <name type="common">Cloudy catshark</name>
    <name type="synonym">Catulus torazame</name>
    <dbReference type="NCBI Taxonomy" id="75743"/>
    <lineage>
        <taxon>Eukaryota</taxon>
        <taxon>Metazoa</taxon>
        <taxon>Chordata</taxon>
        <taxon>Craniata</taxon>
        <taxon>Vertebrata</taxon>
        <taxon>Chondrichthyes</taxon>
        <taxon>Elasmobranchii</taxon>
        <taxon>Galeomorphii</taxon>
        <taxon>Galeoidea</taxon>
        <taxon>Carcharhiniformes</taxon>
        <taxon>Scyliorhinidae</taxon>
        <taxon>Scyliorhinus</taxon>
    </lineage>
</organism>
<dbReference type="GO" id="GO:0001669">
    <property type="term" value="C:acrosomal vesicle"/>
    <property type="evidence" value="ECO:0007669"/>
    <property type="project" value="TreeGrafter"/>
</dbReference>
<feature type="compositionally biased region" description="Polar residues" evidence="2">
    <location>
        <begin position="89"/>
        <end position="98"/>
    </location>
</feature>
<evidence type="ECO:0000256" key="1">
    <source>
        <dbReference type="ARBA" id="ARBA00010954"/>
    </source>
</evidence>
<proteinExistence type="inferred from homology"/>
<feature type="non-terminal residue" evidence="3">
    <location>
        <position position="1"/>
    </location>
</feature>
<evidence type="ECO:0008006" key="5">
    <source>
        <dbReference type="Google" id="ProtNLM"/>
    </source>
</evidence>
<dbReference type="PANTHER" id="PTHR12832:SF14">
    <property type="entry name" value="T-COMPLEX PROTEIN 11 HOMOLOG"/>
    <property type="match status" value="1"/>
</dbReference>
<name>A0A401Q3W0_SCYTO</name>
<keyword evidence="4" id="KW-1185">Reference proteome</keyword>
<dbReference type="GO" id="GO:1902490">
    <property type="term" value="P:regulation of sperm capacitation"/>
    <property type="evidence" value="ECO:0007669"/>
    <property type="project" value="TreeGrafter"/>
</dbReference>